<dbReference type="PATRIC" id="fig|742737.3.peg.4293"/>
<dbReference type="Proteomes" id="UP000005384">
    <property type="component" value="Unassembled WGS sequence"/>
</dbReference>
<name>G5ILD3_9FIRM</name>
<reference evidence="1 2" key="1">
    <citation type="submission" date="2011-08" db="EMBL/GenBank/DDBJ databases">
        <title>The Genome Sequence of Clostridium hathewayi WAL-18680.</title>
        <authorList>
            <consortium name="The Broad Institute Genome Sequencing Platform"/>
            <person name="Earl A."/>
            <person name="Ward D."/>
            <person name="Feldgarden M."/>
            <person name="Gevers D."/>
            <person name="Finegold S.M."/>
            <person name="Summanen P.H."/>
            <person name="Molitoris D.R."/>
            <person name="Song M."/>
            <person name="Daigneault M."/>
            <person name="Allen-Vercoe E."/>
            <person name="Young S.K."/>
            <person name="Zeng Q."/>
            <person name="Gargeya S."/>
            <person name="Fitzgerald M."/>
            <person name="Haas B."/>
            <person name="Abouelleil A."/>
            <person name="Alvarado L."/>
            <person name="Arachchi H.M."/>
            <person name="Berlin A."/>
            <person name="Brown A."/>
            <person name="Chapman S.B."/>
            <person name="Chen Z."/>
            <person name="Dunbar C."/>
            <person name="Freedman E."/>
            <person name="Gearin G."/>
            <person name="Gellesch M."/>
            <person name="Goldberg J."/>
            <person name="Griggs A."/>
            <person name="Gujja S."/>
            <person name="Heiman D."/>
            <person name="Howarth C."/>
            <person name="Larson L."/>
            <person name="Lui A."/>
            <person name="MacDonald P.J.P."/>
            <person name="Montmayeur A."/>
            <person name="Murphy C."/>
            <person name="Neiman D."/>
            <person name="Pearson M."/>
            <person name="Priest M."/>
            <person name="Roberts A."/>
            <person name="Saif S."/>
            <person name="Shea T."/>
            <person name="Shenoy N."/>
            <person name="Sisk P."/>
            <person name="Stolte C."/>
            <person name="Sykes S."/>
            <person name="Wortman J."/>
            <person name="Nusbaum C."/>
            <person name="Birren B."/>
        </authorList>
    </citation>
    <scope>NUCLEOTIDE SEQUENCE [LARGE SCALE GENOMIC DNA]</scope>
    <source>
        <strain evidence="1 2">WAL-18680</strain>
    </source>
</reference>
<keyword evidence="2" id="KW-1185">Reference proteome</keyword>
<dbReference type="AlphaFoldDB" id="G5ILD3"/>
<protein>
    <submittedName>
        <fullName evidence="1">Uncharacterized protein</fullName>
    </submittedName>
</protein>
<dbReference type="EMBL" id="ADLN01000118">
    <property type="protein sequence ID" value="EHI57820.1"/>
    <property type="molecule type" value="Genomic_DNA"/>
</dbReference>
<dbReference type="RefSeq" id="WP_006782298.1">
    <property type="nucleotide sequence ID" value="NZ_CP040506.1"/>
</dbReference>
<evidence type="ECO:0000313" key="1">
    <source>
        <dbReference type="EMBL" id="EHI57820.1"/>
    </source>
</evidence>
<organism evidence="1 2">
    <name type="scientific">Hungatella hathewayi WAL-18680</name>
    <dbReference type="NCBI Taxonomy" id="742737"/>
    <lineage>
        <taxon>Bacteria</taxon>
        <taxon>Bacillati</taxon>
        <taxon>Bacillota</taxon>
        <taxon>Clostridia</taxon>
        <taxon>Lachnospirales</taxon>
        <taxon>Lachnospiraceae</taxon>
        <taxon>Hungatella</taxon>
    </lineage>
</organism>
<gene>
    <name evidence="1" type="ORF">HMPREF9473_04310</name>
</gene>
<sequence length="225" mass="24969">MNRKQKQGTSSTIGIRAIVLAFIFSMVQNGMVLAETEMGDVTFPIQDSSAEQNSVLTGNINVELLSIALPAGGLEFTVDTQEEFRLDNPGLQFEDMDLPIINRSKVPIQVEVSQIAEVTERDLRFEEKFSDQEKQSFQLVDQISKVGPMGTAILVLGVSGQTYGSVQEFERQAFVPGRADSIFITKIPAEETTHLRLYGKVAPDFYGKYQFTVRPTLKISAVRAQ</sequence>
<accession>G5ILD3</accession>
<dbReference type="HOGENOM" id="CLU_094166_0_0_9"/>
<evidence type="ECO:0000313" key="2">
    <source>
        <dbReference type="Proteomes" id="UP000005384"/>
    </source>
</evidence>
<comment type="caution">
    <text evidence="1">The sequence shown here is derived from an EMBL/GenBank/DDBJ whole genome shotgun (WGS) entry which is preliminary data.</text>
</comment>
<proteinExistence type="predicted"/>